<dbReference type="AlphaFoldDB" id="A0A8J2R369"/>
<dbReference type="EMBL" id="CAKASE010000078">
    <property type="protein sequence ID" value="CAG9579137.1"/>
    <property type="molecule type" value="Genomic_DNA"/>
</dbReference>
<comment type="caution">
    <text evidence="1">The sequence shown here is derived from an EMBL/GenBank/DDBJ whole genome shotgun (WGS) entry which is preliminary data.</text>
</comment>
<accession>A0A8J2R369</accession>
<keyword evidence="2" id="KW-1185">Reference proteome</keyword>
<dbReference type="Proteomes" id="UP000789524">
    <property type="component" value="Unassembled WGS sequence"/>
</dbReference>
<protein>
    <submittedName>
        <fullName evidence="1">(African queen) hypothetical protein</fullName>
    </submittedName>
</protein>
<proteinExistence type="predicted"/>
<organism evidence="1 2">
    <name type="scientific">Danaus chrysippus</name>
    <name type="common">African queen</name>
    <dbReference type="NCBI Taxonomy" id="151541"/>
    <lineage>
        <taxon>Eukaryota</taxon>
        <taxon>Metazoa</taxon>
        <taxon>Ecdysozoa</taxon>
        <taxon>Arthropoda</taxon>
        <taxon>Hexapoda</taxon>
        <taxon>Insecta</taxon>
        <taxon>Pterygota</taxon>
        <taxon>Neoptera</taxon>
        <taxon>Endopterygota</taxon>
        <taxon>Lepidoptera</taxon>
        <taxon>Glossata</taxon>
        <taxon>Ditrysia</taxon>
        <taxon>Papilionoidea</taxon>
        <taxon>Nymphalidae</taxon>
        <taxon>Danainae</taxon>
        <taxon>Danaini</taxon>
        <taxon>Danaina</taxon>
        <taxon>Danaus</taxon>
        <taxon>Anosia</taxon>
    </lineage>
</organism>
<gene>
    <name evidence="1" type="ORF">DCHRY22_LOCUS13114</name>
</gene>
<reference evidence="1" key="1">
    <citation type="submission" date="2021-09" db="EMBL/GenBank/DDBJ databases">
        <authorList>
            <person name="Martin H S."/>
        </authorList>
    </citation>
    <scope>NUCLEOTIDE SEQUENCE</scope>
</reference>
<evidence type="ECO:0000313" key="2">
    <source>
        <dbReference type="Proteomes" id="UP000789524"/>
    </source>
</evidence>
<evidence type="ECO:0000313" key="1">
    <source>
        <dbReference type="EMBL" id="CAG9579137.1"/>
    </source>
</evidence>
<name>A0A8J2R369_9NEOP</name>
<sequence length="82" mass="9197">MLLRVIDRETITILFRSNIEAPCDVTGLRSRYEPQLQLGYLHIDLASPPRLTLSRMFVCAAHHLLAACAPRACRALHGRASQ</sequence>